<keyword evidence="3" id="KW-1003">Cell membrane</keyword>
<evidence type="ECO:0000256" key="4">
    <source>
        <dbReference type="ARBA" id="ARBA00022692"/>
    </source>
</evidence>
<dbReference type="GO" id="GO:0031460">
    <property type="term" value="P:glycine betaine transport"/>
    <property type="evidence" value="ECO:0007669"/>
    <property type="project" value="TreeGrafter"/>
</dbReference>
<dbReference type="GO" id="GO:0015297">
    <property type="term" value="F:antiporter activity"/>
    <property type="evidence" value="ECO:0007669"/>
    <property type="project" value="TreeGrafter"/>
</dbReference>
<dbReference type="GO" id="GO:0005886">
    <property type="term" value="C:plasma membrane"/>
    <property type="evidence" value="ECO:0007669"/>
    <property type="project" value="UniProtKB-SubCell"/>
</dbReference>
<dbReference type="AlphaFoldDB" id="V2VKW4"/>
<proteinExistence type="inferred from homology"/>
<evidence type="ECO:0000313" key="11">
    <source>
        <dbReference type="Proteomes" id="UP000018418"/>
    </source>
</evidence>
<dbReference type="PANTHER" id="PTHR30561:SF1">
    <property type="entry name" value="MULTIDRUG TRANSPORTER EMRE"/>
    <property type="match status" value="1"/>
</dbReference>
<comment type="similarity">
    <text evidence="7 8">Belongs to the drug/metabolite transporter (DMT) superfamily. Small multidrug resistance (SMR) (TC 2.A.7.1) family.</text>
</comment>
<keyword evidence="4 8" id="KW-0812">Transmembrane</keyword>
<dbReference type="InterPro" id="IPR000390">
    <property type="entry name" value="Small_drug/metabolite_transptr"/>
</dbReference>
<accession>V2VKW4</accession>
<sequence>MAFLYLLIAILAEVIATSAMKASDGFSQLLPSGITILGYAFAIYFLSLTMKSIPIGITYALWSGAGIILVSLVGFFYYKQHLDVAAVIGLAFMIAGIMIINLFSKSTHL</sequence>
<keyword evidence="5 9" id="KW-1133">Transmembrane helix</keyword>
<feature type="transmembrane region" description="Helical" evidence="9">
    <location>
        <begin position="59"/>
        <end position="78"/>
    </location>
</feature>
<keyword evidence="11" id="KW-1185">Reference proteome</keyword>
<protein>
    <recommendedName>
        <fullName evidence="12">Quaternary ammonium compound-resistance protein qacE</fullName>
    </recommendedName>
</protein>
<reference evidence="10 11" key="1">
    <citation type="submission" date="2013-10" db="EMBL/GenBank/DDBJ databases">
        <title>The Genome Sequence of Acinetobacter brisouii CIP 110357.</title>
        <authorList>
            <consortium name="The Broad Institute Genomics Platform"/>
            <consortium name="The Broad Institute Genome Sequencing Center for Infectious Disease"/>
            <person name="Cerqueira G."/>
            <person name="Feldgarden M."/>
            <person name="Courvalin P."/>
            <person name="Grillot-Courvalin C."/>
            <person name="Clermont D."/>
            <person name="Rocha E."/>
            <person name="Yoon E.-J."/>
            <person name="Nemec A."/>
            <person name="Young S.K."/>
            <person name="Zeng Q."/>
            <person name="Gargeya S."/>
            <person name="Fitzgerald M."/>
            <person name="Abouelleil A."/>
            <person name="Alvarado L."/>
            <person name="Berlin A.M."/>
            <person name="Chapman S.B."/>
            <person name="Gainer-Dewar J."/>
            <person name="Goldberg J."/>
            <person name="Gnerre S."/>
            <person name="Griggs A."/>
            <person name="Gujja S."/>
            <person name="Hansen M."/>
            <person name="Howarth C."/>
            <person name="Imamovic A."/>
            <person name="Ireland A."/>
            <person name="Larimer J."/>
            <person name="McCowan C."/>
            <person name="Murphy C."/>
            <person name="Pearson M."/>
            <person name="Poon T.W."/>
            <person name="Priest M."/>
            <person name="Roberts A."/>
            <person name="Saif S."/>
            <person name="Shea T."/>
            <person name="Sykes S."/>
            <person name="Wortman J."/>
            <person name="Nusbaum C."/>
            <person name="Birren B."/>
        </authorList>
    </citation>
    <scope>NUCLEOTIDE SEQUENCE [LARGE SCALE GENOMIC DNA]</scope>
    <source>
        <strain evidence="10 11">CIP 110357</strain>
    </source>
</reference>
<comment type="subcellular location">
    <subcellularLocation>
        <location evidence="1 8">Cell membrane</location>
        <topology evidence="1 8">Multi-pass membrane protein</topology>
    </subcellularLocation>
</comment>
<dbReference type="InterPro" id="IPR045324">
    <property type="entry name" value="Small_multidrug_res"/>
</dbReference>
<dbReference type="FunFam" id="1.10.3730.20:FF:000001">
    <property type="entry name" value="Quaternary ammonium compound resistance transporter SugE"/>
    <property type="match status" value="1"/>
</dbReference>
<evidence type="ECO:0000256" key="3">
    <source>
        <dbReference type="ARBA" id="ARBA00022475"/>
    </source>
</evidence>
<comment type="caution">
    <text evidence="10">The sequence shown here is derived from an EMBL/GenBank/DDBJ whole genome shotgun (WGS) entry which is preliminary data.</text>
</comment>
<dbReference type="RefSeq" id="WP_004898516.1">
    <property type="nucleotide sequence ID" value="NZ_BBTI01000014.1"/>
</dbReference>
<keyword evidence="2" id="KW-0813">Transport</keyword>
<feature type="transmembrane region" description="Helical" evidence="9">
    <location>
        <begin position="84"/>
        <end position="103"/>
    </location>
</feature>
<dbReference type="PATRIC" id="fig|1341683.3.peg.2862"/>
<evidence type="ECO:0000256" key="6">
    <source>
        <dbReference type="ARBA" id="ARBA00023136"/>
    </source>
</evidence>
<evidence type="ECO:0000313" key="10">
    <source>
        <dbReference type="EMBL" id="ESK48249.1"/>
    </source>
</evidence>
<evidence type="ECO:0000256" key="8">
    <source>
        <dbReference type="RuleBase" id="RU003942"/>
    </source>
</evidence>
<dbReference type="PANTHER" id="PTHR30561">
    <property type="entry name" value="SMR FAMILY PROTON-DEPENDENT DRUG EFFLUX TRANSPORTER SUGE"/>
    <property type="match status" value="1"/>
</dbReference>
<evidence type="ECO:0000256" key="9">
    <source>
        <dbReference type="SAM" id="Phobius"/>
    </source>
</evidence>
<evidence type="ECO:0000256" key="5">
    <source>
        <dbReference type="ARBA" id="ARBA00022989"/>
    </source>
</evidence>
<organism evidence="10 11">
    <name type="scientific">Acinetobacter brisouii CIP 110357</name>
    <dbReference type="NCBI Taxonomy" id="1341683"/>
    <lineage>
        <taxon>Bacteria</taxon>
        <taxon>Pseudomonadati</taxon>
        <taxon>Pseudomonadota</taxon>
        <taxon>Gammaproteobacteria</taxon>
        <taxon>Moraxellales</taxon>
        <taxon>Moraxellaceae</taxon>
        <taxon>Acinetobacter</taxon>
    </lineage>
</organism>
<feature type="transmembrane region" description="Helical" evidence="9">
    <location>
        <begin position="26"/>
        <end position="47"/>
    </location>
</feature>
<dbReference type="HOGENOM" id="CLU_133067_0_2_6"/>
<dbReference type="SUPFAM" id="SSF103481">
    <property type="entry name" value="Multidrug resistance efflux transporter EmrE"/>
    <property type="match status" value="1"/>
</dbReference>
<evidence type="ECO:0000256" key="7">
    <source>
        <dbReference type="ARBA" id="ARBA00038032"/>
    </source>
</evidence>
<evidence type="ECO:0000256" key="1">
    <source>
        <dbReference type="ARBA" id="ARBA00004651"/>
    </source>
</evidence>
<dbReference type="Pfam" id="PF00893">
    <property type="entry name" value="Multi_Drug_Res"/>
    <property type="match status" value="1"/>
</dbReference>
<dbReference type="GO" id="GO:0015199">
    <property type="term" value="F:amino-acid betaine transmembrane transporter activity"/>
    <property type="evidence" value="ECO:0007669"/>
    <property type="project" value="TreeGrafter"/>
</dbReference>
<dbReference type="GO" id="GO:0015220">
    <property type="term" value="F:choline transmembrane transporter activity"/>
    <property type="evidence" value="ECO:0007669"/>
    <property type="project" value="TreeGrafter"/>
</dbReference>
<evidence type="ECO:0008006" key="12">
    <source>
        <dbReference type="Google" id="ProtNLM"/>
    </source>
</evidence>
<dbReference type="InterPro" id="IPR037185">
    <property type="entry name" value="EmrE-like"/>
</dbReference>
<dbReference type="OrthoDB" id="9808638at2"/>
<dbReference type="Proteomes" id="UP000018418">
    <property type="component" value="Unassembled WGS sequence"/>
</dbReference>
<keyword evidence="6 9" id="KW-0472">Membrane</keyword>
<dbReference type="Gene3D" id="1.10.3730.20">
    <property type="match status" value="1"/>
</dbReference>
<evidence type="ECO:0000256" key="2">
    <source>
        <dbReference type="ARBA" id="ARBA00022448"/>
    </source>
</evidence>
<dbReference type="EMBL" id="AYEU01000012">
    <property type="protein sequence ID" value="ESK48249.1"/>
    <property type="molecule type" value="Genomic_DNA"/>
</dbReference>
<gene>
    <name evidence="10" type="ORF">P255_02892</name>
</gene>
<name>V2VKW4_9GAMM</name>
<dbReference type="STRING" id="396323.VH98_01175"/>
<dbReference type="GO" id="GO:1990961">
    <property type="term" value="P:xenobiotic detoxification by transmembrane export across the plasma membrane"/>
    <property type="evidence" value="ECO:0007669"/>
    <property type="project" value="UniProtKB-ARBA"/>
</dbReference>